<protein>
    <recommendedName>
        <fullName evidence="5">Integral membrane protein</fullName>
    </recommendedName>
</protein>
<feature type="region of interest" description="Disordered" evidence="1">
    <location>
        <begin position="69"/>
        <end position="121"/>
    </location>
</feature>
<evidence type="ECO:0008006" key="5">
    <source>
        <dbReference type="Google" id="ProtNLM"/>
    </source>
</evidence>
<keyword evidence="2" id="KW-0472">Membrane</keyword>
<keyword evidence="2" id="KW-0812">Transmembrane</keyword>
<gene>
    <name evidence="3" type="ORF">LHJ74_20900</name>
</gene>
<keyword evidence="4" id="KW-1185">Reference proteome</keyword>
<name>A0ABT2JWQ8_9ACTN</name>
<reference evidence="3 4" key="1">
    <citation type="submission" date="2021-10" db="EMBL/GenBank/DDBJ databases">
        <title>Streptomyces gossypii sp. nov., isolated from soil collected from cotton field.</title>
        <authorList>
            <person name="Ge X."/>
            <person name="Chen X."/>
            <person name="Liu W."/>
        </authorList>
    </citation>
    <scope>NUCLEOTIDE SEQUENCE [LARGE SCALE GENOMIC DNA]</scope>
    <source>
        <strain evidence="3 4">N2-109</strain>
    </source>
</reference>
<feature type="transmembrane region" description="Helical" evidence="2">
    <location>
        <begin position="38"/>
        <end position="60"/>
    </location>
</feature>
<dbReference type="EMBL" id="JAJAGO010000009">
    <property type="protein sequence ID" value="MCT2592332.1"/>
    <property type="molecule type" value="Genomic_DNA"/>
</dbReference>
<dbReference type="RefSeq" id="WP_260219640.1">
    <property type="nucleotide sequence ID" value="NZ_JAJAGO010000009.1"/>
</dbReference>
<dbReference type="Proteomes" id="UP001156389">
    <property type="component" value="Unassembled WGS sequence"/>
</dbReference>
<evidence type="ECO:0000256" key="2">
    <source>
        <dbReference type="SAM" id="Phobius"/>
    </source>
</evidence>
<sequence>MTRHPFEPARLLFGLLLLAAGVLYVLDAVGEADVNTVFLLALVPAALVVGTLASVTTFAVRRGLARRRGLREQGDQVGHGEHGGQGPEGREAPAPDGGERQLPDLPFDELRLGYRRSRDTP</sequence>
<evidence type="ECO:0000313" key="4">
    <source>
        <dbReference type="Proteomes" id="UP001156389"/>
    </source>
</evidence>
<evidence type="ECO:0000256" key="1">
    <source>
        <dbReference type="SAM" id="MobiDB-lite"/>
    </source>
</evidence>
<evidence type="ECO:0000313" key="3">
    <source>
        <dbReference type="EMBL" id="MCT2592332.1"/>
    </source>
</evidence>
<keyword evidence="2" id="KW-1133">Transmembrane helix</keyword>
<accession>A0ABT2JWQ8</accession>
<organism evidence="3 4">
    <name type="scientific">Streptomyces gossypii</name>
    <dbReference type="NCBI Taxonomy" id="2883101"/>
    <lineage>
        <taxon>Bacteria</taxon>
        <taxon>Bacillati</taxon>
        <taxon>Actinomycetota</taxon>
        <taxon>Actinomycetes</taxon>
        <taxon>Kitasatosporales</taxon>
        <taxon>Streptomycetaceae</taxon>
        <taxon>Streptomyces</taxon>
    </lineage>
</organism>
<feature type="compositionally biased region" description="Basic and acidic residues" evidence="1">
    <location>
        <begin position="70"/>
        <end position="121"/>
    </location>
</feature>
<comment type="caution">
    <text evidence="3">The sequence shown here is derived from an EMBL/GenBank/DDBJ whole genome shotgun (WGS) entry which is preliminary data.</text>
</comment>
<proteinExistence type="predicted"/>